<proteinExistence type="inferred from homology"/>
<dbReference type="Gene3D" id="1.10.10.10">
    <property type="entry name" value="Winged helix-like DNA-binding domain superfamily/Winged helix DNA-binding domain"/>
    <property type="match status" value="1"/>
</dbReference>
<dbReference type="SUPFAM" id="SSF102405">
    <property type="entry name" value="MCP/YpsA-like"/>
    <property type="match status" value="1"/>
</dbReference>
<dbReference type="EMBL" id="UARK01000023">
    <property type="protein sequence ID" value="SPW30853.1"/>
    <property type="molecule type" value="Genomic_DNA"/>
</dbReference>
<comment type="similarity">
    <text evidence="1">Belongs to the DprA/Smf family.</text>
</comment>
<protein>
    <submittedName>
        <fullName evidence="4">DNA processing protein</fullName>
    </submittedName>
</protein>
<name>A0A6H9XK26_9CORY</name>
<dbReference type="InterPro" id="IPR057666">
    <property type="entry name" value="DrpA_SLOG"/>
</dbReference>
<dbReference type="RefSeq" id="WP_005526202.1">
    <property type="nucleotide sequence ID" value="NZ_CP050134.2"/>
</dbReference>
<comment type="caution">
    <text evidence="4">The sequence shown here is derived from an EMBL/GenBank/DDBJ whole genome shotgun (WGS) entry which is preliminary data.</text>
</comment>
<dbReference type="Pfam" id="PF17782">
    <property type="entry name" value="WHD_DprA"/>
    <property type="match status" value="1"/>
</dbReference>
<evidence type="ECO:0000259" key="3">
    <source>
        <dbReference type="Pfam" id="PF17782"/>
    </source>
</evidence>
<dbReference type="NCBIfam" id="TIGR00732">
    <property type="entry name" value="dprA"/>
    <property type="match status" value="1"/>
</dbReference>
<sequence>MTNPQPPIDERRQAWAYLSRVFEGPSRELTNLLNNRRDPEAIAQGIRRRESWLGDILARTHTRYQDDRAKADLTTMAAIGGRLVTPDDPEWPAEPLDAAFRFAASGKSDTLRSYQEDAVPPHALWVRGSNLRQLCAQAVSIVGSRAASNYGSHAARLISAGLIDHHWTIISGGAFGIDSAAHTEVLARGGTTIAVQACGLDRPYPRRNHDMLTTIAQHNGALVSEYPPGATPQRHRFLTRNRLIAALSSGTVIIEAAWRSGALNTLSWAAAFGKITMAVPGPITTAQSLGCHERIRNGDAAMVCSADEVRQLLAKIGDIDVGEQYEMQFAATPVQKLSRNEMRIYDATGPRPIPTDQLAHDAGLTIGLTVHLLLSLAQQGLVERNGNAWQRAVSPDPREVHAGVG</sequence>
<dbReference type="InterPro" id="IPR041614">
    <property type="entry name" value="DprA_WH"/>
</dbReference>
<dbReference type="PANTHER" id="PTHR43022:SF1">
    <property type="entry name" value="PROTEIN SMF"/>
    <property type="match status" value="1"/>
</dbReference>
<dbReference type="AlphaFoldDB" id="A0A6H9XK26"/>
<evidence type="ECO:0000313" key="4">
    <source>
        <dbReference type="EMBL" id="SPW30853.1"/>
    </source>
</evidence>
<feature type="domain" description="DprA winged helix" evidence="3">
    <location>
        <begin position="331"/>
        <end position="384"/>
    </location>
</feature>
<accession>A0A6H9XK26</accession>
<dbReference type="GeneID" id="84574163"/>
<evidence type="ECO:0000313" key="5">
    <source>
        <dbReference type="Proteomes" id="UP000249886"/>
    </source>
</evidence>
<dbReference type="InterPro" id="IPR036388">
    <property type="entry name" value="WH-like_DNA-bd_sf"/>
</dbReference>
<dbReference type="Proteomes" id="UP000249886">
    <property type="component" value="Unassembled WGS sequence"/>
</dbReference>
<dbReference type="InterPro" id="IPR003488">
    <property type="entry name" value="DprA"/>
</dbReference>
<organism evidence="4 5">
    <name type="scientific">Corynebacterium matruchotii</name>
    <dbReference type="NCBI Taxonomy" id="43768"/>
    <lineage>
        <taxon>Bacteria</taxon>
        <taxon>Bacillati</taxon>
        <taxon>Actinomycetota</taxon>
        <taxon>Actinomycetes</taxon>
        <taxon>Mycobacteriales</taxon>
        <taxon>Corynebacteriaceae</taxon>
        <taxon>Corynebacterium</taxon>
    </lineage>
</organism>
<reference evidence="4 5" key="1">
    <citation type="submission" date="2018-06" db="EMBL/GenBank/DDBJ databases">
        <authorList>
            <consortium name="Pathogen Informatics"/>
            <person name="Doyle S."/>
        </authorList>
    </citation>
    <scope>NUCLEOTIDE SEQUENCE [LARGE SCALE GENOMIC DNA]</scope>
    <source>
        <strain evidence="4 5">NCTC10254</strain>
    </source>
</reference>
<dbReference type="Gene3D" id="3.40.50.450">
    <property type="match status" value="1"/>
</dbReference>
<evidence type="ECO:0000256" key="1">
    <source>
        <dbReference type="ARBA" id="ARBA00006525"/>
    </source>
</evidence>
<feature type="domain" description="Smf/DprA SLOG" evidence="2">
    <location>
        <begin position="85"/>
        <end position="311"/>
    </location>
</feature>
<gene>
    <name evidence="4" type="primary">smf</name>
    <name evidence="4" type="ORF">NCTC10254_01962</name>
</gene>
<dbReference type="PANTHER" id="PTHR43022">
    <property type="entry name" value="PROTEIN SMF"/>
    <property type="match status" value="1"/>
</dbReference>
<dbReference type="Pfam" id="PF02481">
    <property type="entry name" value="DNA_processg_A"/>
    <property type="match status" value="1"/>
</dbReference>
<evidence type="ECO:0000259" key="2">
    <source>
        <dbReference type="Pfam" id="PF02481"/>
    </source>
</evidence>
<dbReference type="GO" id="GO:0009294">
    <property type="term" value="P:DNA-mediated transformation"/>
    <property type="evidence" value="ECO:0007669"/>
    <property type="project" value="InterPro"/>
</dbReference>